<dbReference type="OrthoDB" id="2143914at2759"/>
<reference evidence="10 11" key="1">
    <citation type="submission" date="2013-09" db="EMBL/GenBank/DDBJ databases">
        <title>Corchorus capsularis genome sequencing.</title>
        <authorList>
            <person name="Alam M."/>
            <person name="Haque M.S."/>
            <person name="Islam M.S."/>
            <person name="Emdad E.M."/>
            <person name="Islam M.M."/>
            <person name="Ahmed B."/>
            <person name="Halim A."/>
            <person name="Hossen Q.M.M."/>
            <person name="Hossain M.Z."/>
            <person name="Ahmed R."/>
            <person name="Khan M.M."/>
            <person name="Islam R."/>
            <person name="Rashid M.M."/>
            <person name="Khan S.A."/>
            <person name="Rahman M.S."/>
            <person name="Alam M."/>
        </authorList>
    </citation>
    <scope>NUCLEOTIDE SEQUENCE [LARGE SCALE GENOMIC DNA]</scope>
    <source>
        <strain evidence="11">cv. CVL-1</strain>
        <tissue evidence="10">Whole seedling</tissue>
    </source>
</reference>
<accession>A0A1R3G5U3</accession>
<evidence type="ECO:0000256" key="4">
    <source>
        <dbReference type="ARBA" id="ARBA00023125"/>
    </source>
</evidence>
<proteinExistence type="predicted"/>
<dbReference type="InterPro" id="IPR009057">
    <property type="entry name" value="Homeodomain-like_sf"/>
</dbReference>
<feature type="compositionally biased region" description="Low complexity" evidence="7">
    <location>
        <begin position="161"/>
        <end position="175"/>
    </location>
</feature>
<dbReference type="OMA" id="NPEYHSG"/>
<protein>
    <submittedName>
        <fullName evidence="10">Uncharacterized protein</fullName>
    </submittedName>
</protein>
<dbReference type="AlphaFoldDB" id="A0A1R3G5U3"/>
<organism evidence="10 11">
    <name type="scientific">Corchorus capsularis</name>
    <name type="common">Jute</name>
    <dbReference type="NCBI Taxonomy" id="210143"/>
    <lineage>
        <taxon>Eukaryota</taxon>
        <taxon>Viridiplantae</taxon>
        <taxon>Streptophyta</taxon>
        <taxon>Embryophyta</taxon>
        <taxon>Tracheophyta</taxon>
        <taxon>Spermatophyta</taxon>
        <taxon>Magnoliopsida</taxon>
        <taxon>eudicotyledons</taxon>
        <taxon>Gunneridae</taxon>
        <taxon>Pentapetalae</taxon>
        <taxon>rosids</taxon>
        <taxon>malvids</taxon>
        <taxon>Malvales</taxon>
        <taxon>Malvaceae</taxon>
        <taxon>Grewioideae</taxon>
        <taxon>Apeibeae</taxon>
        <taxon>Corchorus</taxon>
    </lineage>
</organism>
<dbReference type="FunFam" id="1.10.10.60:FF:000107">
    <property type="entry name" value="MYB transcription factor"/>
    <property type="match status" value="1"/>
</dbReference>
<keyword evidence="6" id="KW-0539">Nucleus</keyword>
<evidence type="ECO:0000313" key="11">
    <source>
        <dbReference type="Proteomes" id="UP000188268"/>
    </source>
</evidence>
<feature type="domain" description="Myb-like" evidence="8">
    <location>
        <begin position="71"/>
        <end position="121"/>
    </location>
</feature>
<evidence type="ECO:0000313" key="10">
    <source>
        <dbReference type="EMBL" id="OMO53458.1"/>
    </source>
</evidence>
<keyword evidence="11" id="KW-1185">Reference proteome</keyword>
<gene>
    <name evidence="10" type="ORF">CCACVL1_28639</name>
</gene>
<sequence length="303" mass="34344">MDVKGRNCGGNVQISEEEMDLRRGPWTVEEDFKLINYIATHGEGRWNSLARCAGLKRTGKSCRLRWLNYLRPDVRRGNITLEEQLLILELHSRWGNRWSKIAQHLPGRTDNEIKNYWRTRVQKHAKQLKCDVNSKQFKDTMRYLWMPRLVERIQAAAAATATSTTTSASVTTPTANLGTGQMVLPPLGNNDFGTSSSNYTPENSSTAASSDSFGTQVSPVSDLTTDYYSNIPVNNNPNPDNYFQVGYSDSLISPAANYYNNHGMDFQSMDQHNNPWLDGAEAADNFLNADDYFFLQQQFNFNM</sequence>
<evidence type="ECO:0000256" key="1">
    <source>
        <dbReference type="ARBA" id="ARBA00004123"/>
    </source>
</evidence>
<dbReference type="PANTHER" id="PTHR45675">
    <property type="entry name" value="MYB TRANSCRIPTION FACTOR-RELATED-RELATED"/>
    <property type="match status" value="1"/>
</dbReference>
<keyword evidence="5" id="KW-0804">Transcription</keyword>
<keyword evidence="4" id="KW-0238">DNA-binding</keyword>
<evidence type="ECO:0000256" key="2">
    <source>
        <dbReference type="ARBA" id="ARBA00022737"/>
    </source>
</evidence>
<feature type="domain" description="HTH myb-type" evidence="9">
    <location>
        <begin position="18"/>
        <end position="70"/>
    </location>
</feature>
<dbReference type="PROSITE" id="PS50090">
    <property type="entry name" value="MYB_LIKE"/>
    <property type="match status" value="2"/>
</dbReference>
<dbReference type="PANTHER" id="PTHR45675:SF1">
    <property type="entry name" value="MYB TRANSCRIPTION FACTOR-RELATED"/>
    <property type="match status" value="1"/>
</dbReference>
<feature type="domain" description="HTH myb-type" evidence="9">
    <location>
        <begin position="71"/>
        <end position="125"/>
    </location>
</feature>
<dbReference type="GO" id="GO:0005634">
    <property type="term" value="C:nucleus"/>
    <property type="evidence" value="ECO:0007669"/>
    <property type="project" value="UniProtKB-SubCell"/>
</dbReference>
<dbReference type="GO" id="GO:0043565">
    <property type="term" value="F:sequence-specific DNA binding"/>
    <property type="evidence" value="ECO:0007669"/>
    <property type="project" value="InterPro"/>
</dbReference>
<dbReference type="Proteomes" id="UP000188268">
    <property type="component" value="Unassembled WGS sequence"/>
</dbReference>
<dbReference type="InterPro" id="IPR001005">
    <property type="entry name" value="SANT/Myb"/>
</dbReference>
<keyword evidence="2" id="KW-0677">Repeat</keyword>
<dbReference type="Gramene" id="OMO53458">
    <property type="protein sequence ID" value="OMO53458"/>
    <property type="gene ID" value="CCACVL1_28639"/>
</dbReference>
<dbReference type="SMART" id="SM00717">
    <property type="entry name" value="SANT"/>
    <property type="match status" value="2"/>
</dbReference>
<comment type="subcellular location">
    <subcellularLocation>
        <location evidence="1">Nucleus</location>
    </subcellularLocation>
</comment>
<dbReference type="EMBL" id="AWWV01015178">
    <property type="protein sequence ID" value="OMO53458.1"/>
    <property type="molecule type" value="Genomic_DNA"/>
</dbReference>
<evidence type="ECO:0000256" key="5">
    <source>
        <dbReference type="ARBA" id="ARBA00023163"/>
    </source>
</evidence>
<evidence type="ECO:0000256" key="6">
    <source>
        <dbReference type="ARBA" id="ARBA00023242"/>
    </source>
</evidence>
<feature type="region of interest" description="Disordered" evidence="7">
    <location>
        <begin position="161"/>
        <end position="217"/>
    </location>
</feature>
<dbReference type="Gene3D" id="1.10.10.60">
    <property type="entry name" value="Homeodomain-like"/>
    <property type="match status" value="2"/>
</dbReference>
<dbReference type="InterPro" id="IPR044676">
    <property type="entry name" value="EOBI/EOBII-like_plant"/>
</dbReference>
<evidence type="ECO:0000256" key="7">
    <source>
        <dbReference type="SAM" id="MobiDB-lite"/>
    </source>
</evidence>
<keyword evidence="3" id="KW-0805">Transcription regulation</keyword>
<dbReference type="CDD" id="cd00167">
    <property type="entry name" value="SANT"/>
    <property type="match status" value="1"/>
</dbReference>
<evidence type="ECO:0000256" key="3">
    <source>
        <dbReference type="ARBA" id="ARBA00023015"/>
    </source>
</evidence>
<dbReference type="FunFam" id="1.10.10.60:FF:000011">
    <property type="entry name" value="Myb transcription factor"/>
    <property type="match status" value="1"/>
</dbReference>
<feature type="compositionally biased region" description="Polar residues" evidence="7">
    <location>
        <begin position="191"/>
        <end position="217"/>
    </location>
</feature>
<dbReference type="InterPro" id="IPR017930">
    <property type="entry name" value="Myb_dom"/>
</dbReference>
<evidence type="ECO:0000259" key="9">
    <source>
        <dbReference type="PROSITE" id="PS51294"/>
    </source>
</evidence>
<name>A0A1R3G5U3_COCAP</name>
<dbReference type="PROSITE" id="PS51294">
    <property type="entry name" value="HTH_MYB"/>
    <property type="match status" value="2"/>
</dbReference>
<dbReference type="Pfam" id="PF00249">
    <property type="entry name" value="Myb_DNA-binding"/>
    <property type="match status" value="2"/>
</dbReference>
<comment type="caution">
    <text evidence="10">The sequence shown here is derived from an EMBL/GenBank/DDBJ whole genome shotgun (WGS) entry which is preliminary data.</text>
</comment>
<evidence type="ECO:0000259" key="8">
    <source>
        <dbReference type="PROSITE" id="PS50090"/>
    </source>
</evidence>
<feature type="domain" description="Myb-like" evidence="8">
    <location>
        <begin position="18"/>
        <end position="70"/>
    </location>
</feature>
<dbReference type="SUPFAM" id="SSF46689">
    <property type="entry name" value="Homeodomain-like"/>
    <property type="match status" value="1"/>
</dbReference>
<dbReference type="GO" id="GO:0003700">
    <property type="term" value="F:DNA-binding transcription factor activity"/>
    <property type="evidence" value="ECO:0007669"/>
    <property type="project" value="InterPro"/>
</dbReference>